<dbReference type="AlphaFoldDB" id="K0RG37"/>
<organism evidence="1 2">
    <name type="scientific">Thalassiosira oceanica</name>
    <name type="common">Marine diatom</name>
    <dbReference type="NCBI Taxonomy" id="159749"/>
    <lineage>
        <taxon>Eukaryota</taxon>
        <taxon>Sar</taxon>
        <taxon>Stramenopiles</taxon>
        <taxon>Ochrophyta</taxon>
        <taxon>Bacillariophyta</taxon>
        <taxon>Coscinodiscophyceae</taxon>
        <taxon>Thalassiosirophycidae</taxon>
        <taxon>Thalassiosirales</taxon>
        <taxon>Thalassiosiraceae</taxon>
        <taxon>Thalassiosira</taxon>
    </lineage>
</organism>
<name>K0RG37_THAOC</name>
<gene>
    <name evidence="1" type="ORF">THAOC_35829</name>
</gene>
<sequence length="678" mass="76762">MTEQAVLWEAGTRPRRRNTISTTSSGVDNNILNRIEIGGETDALTACHVNTDNKEGESSYHYAEEPLKLPPSVLTAAICYASLILALIYNVSNGEVPPNVETSVRIAQYLAVGIGESHHTAPRGKTANQLTGDSLAMVMEDEVPIGIYLSQVLSSTVISPGNLLRWRRMQIATTRKYFKEDIHDYKEKSKRGRGLRFFLKSLNFFDAVVMLTPMAVVSYRQQSGYYQCTEISVTFGSEIYRDAIIKWPDSSVQYAPGSFDKMVLAYSYFNGVYMKDLNKTNDGRPIYFELKKSDRTPFDDQGPSYNPYNLGWWRFDAVRPAQFMYCDGRWIFTHPYVFKSRNEETKCQWLARSEETSSFDLLSVIRNGQWEVWQGTIQDTRLSAKCNTCEDDATCNLNGICNKDGMCDCNVEDSVYHLGVHCQVRVKSECRTIIGEKYGDIWSNEIKPWVAGSNLTIDQEYDRPIYTYVEGLPDDQSPMEGANFVMLYSGSRWFVINLVGALDEEALVYWRWQSQNFHGLWTRAFEDNGIAMQVSEPTYGSVPTETDFFYLGKFNVDFLCSTCLREFTGLFLNLTTGRRNSQFGPYGELIPAQVNNQTGNGLYRCKDRTCPYCKSARLRPGIWGNQANVTVPSDFYISKYAGLSCDYFSELAKITDEGSMECQGIQSVAKMLCCPGGT</sequence>
<accession>K0RG37</accession>
<dbReference type="eggNOG" id="ENOG502TFS6">
    <property type="taxonomic scope" value="Eukaryota"/>
</dbReference>
<keyword evidence="2" id="KW-1185">Reference proteome</keyword>
<evidence type="ECO:0000313" key="1">
    <source>
        <dbReference type="EMBL" id="EJK45552.1"/>
    </source>
</evidence>
<comment type="caution">
    <text evidence="1">The sequence shown here is derived from an EMBL/GenBank/DDBJ whole genome shotgun (WGS) entry which is preliminary data.</text>
</comment>
<dbReference type="EMBL" id="AGNL01048430">
    <property type="protein sequence ID" value="EJK45552.1"/>
    <property type="molecule type" value="Genomic_DNA"/>
</dbReference>
<dbReference type="Proteomes" id="UP000266841">
    <property type="component" value="Unassembled WGS sequence"/>
</dbReference>
<proteinExistence type="predicted"/>
<evidence type="ECO:0000313" key="2">
    <source>
        <dbReference type="Proteomes" id="UP000266841"/>
    </source>
</evidence>
<protein>
    <submittedName>
        <fullName evidence="1">Uncharacterized protein</fullName>
    </submittedName>
</protein>
<reference evidence="1 2" key="1">
    <citation type="journal article" date="2012" name="Genome Biol.">
        <title>Genome and low-iron response of an oceanic diatom adapted to chronic iron limitation.</title>
        <authorList>
            <person name="Lommer M."/>
            <person name="Specht M."/>
            <person name="Roy A.S."/>
            <person name="Kraemer L."/>
            <person name="Andreson R."/>
            <person name="Gutowska M.A."/>
            <person name="Wolf J."/>
            <person name="Bergner S.V."/>
            <person name="Schilhabel M.B."/>
            <person name="Klostermeier U.C."/>
            <person name="Beiko R.G."/>
            <person name="Rosenstiel P."/>
            <person name="Hippler M."/>
            <person name="Laroche J."/>
        </authorList>
    </citation>
    <scope>NUCLEOTIDE SEQUENCE [LARGE SCALE GENOMIC DNA]</scope>
    <source>
        <strain evidence="1 2">CCMP1005</strain>
    </source>
</reference>